<organism evidence="3 4">
    <name type="scientific">Beauveria bassiana</name>
    <name type="common">White muscardine disease fungus</name>
    <name type="synonym">Tritirachium shiotae</name>
    <dbReference type="NCBI Taxonomy" id="176275"/>
    <lineage>
        <taxon>Eukaryota</taxon>
        <taxon>Fungi</taxon>
        <taxon>Dikarya</taxon>
        <taxon>Ascomycota</taxon>
        <taxon>Pezizomycotina</taxon>
        <taxon>Sordariomycetes</taxon>
        <taxon>Hypocreomycetidae</taxon>
        <taxon>Hypocreales</taxon>
        <taxon>Cordycipitaceae</taxon>
        <taxon>Beauveria</taxon>
    </lineage>
</organism>
<evidence type="ECO:0000313" key="3">
    <source>
        <dbReference type="EMBL" id="PMB72414.1"/>
    </source>
</evidence>
<accession>A0A2N6NYS3</accession>
<feature type="region of interest" description="Disordered" evidence="1">
    <location>
        <begin position="16"/>
        <end position="91"/>
    </location>
</feature>
<evidence type="ECO:0000256" key="1">
    <source>
        <dbReference type="SAM" id="MobiDB-lite"/>
    </source>
</evidence>
<feature type="compositionally biased region" description="Basic and acidic residues" evidence="1">
    <location>
        <begin position="19"/>
        <end position="28"/>
    </location>
</feature>
<feature type="chain" id="PRO_5014679037" evidence="2">
    <location>
        <begin position="18"/>
        <end position="91"/>
    </location>
</feature>
<dbReference type="AlphaFoldDB" id="A0A2N6NYS3"/>
<evidence type="ECO:0000313" key="4">
    <source>
        <dbReference type="Proteomes" id="UP000235728"/>
    </source>
</evidence>
<evidence type="ECO:0000256" key="2">
    <source>
        <dbReference type="SAM" id="SignalP"/>
    </source>
</evidence>
<reference evidence="3 4" key="1">
    <citation type="journal article" date="2016" name="Appl. Microbiol. Biotechnol.">
        <title>Characterization of T-DNA insertion mutants with decreased virulence in the entomopathogenic fungus Beauveria bassiana JEF-007.</title>
        <authorList>
            <person name="Kim S."/>
            <person name="Lee S.J."/>
            <person name="Nai Y.S."/>
            <person name="Yu J.S."/>
            <person name="Lee M.R."/>
            <person name="Yang Y.T."/>
            <person name="Kim J.S."/>
        </authorList>
    </citation>
    <scope>NUCLEOTIDE SEQUENCE [LARGE SCALE GENOMIC DNA]</scope>
    <source>
        <strain evidence="3 4">JEF-007</strain>
    </source>
</reference>
<feature type="signal peptide" evidence="2">
    <location>
        <begin position="1"/>
        <end position="17"/>
    </location>
</feature>
<keyword evidence="2" id="KW-0732">Signal</keyword>
<dbReference type="EMBL" id="MRVG01000002">
    <property type="protein sequence ID" value="PMB72414.1"/>
    <property type="molecule type" value="Genomic_DNA"/>
</dbReference>
<sequence length="91" mass="9743">MRFSAATVLALASVGAATEQHHPDHHTDLTITVPTRTGAAASTPCSTGEHLTAHSHTPHHTQHPHPSSEVQPKHHSTSTYTPAPRPTTRPR</sequence>
<proteinExistence type="predicted"/>
<gene>
    <name evidence="3" type="ORF">BM221_002517</name>
</gene>
<comment type="caution">
    <text evidence="3">The sequence shown here is derived from an EMBL/GenBank/DDBJ whole genome shotgun (WGS) entry which is preliminary data.</text>
</comment>
<dbReference type="Proteomes" id="UP000235728">
    <property type="component" value="Unassembled WGS sequence"/>
</dbReference>
<protein>
    <submittedName>
        <fullName evidence="3">Uncharacterized protein</fullName>
    </submittedName>
</protein>
<name>A0A2N6NYS3_BEABA</name>